<accession>A0A1F5UWS8</accession>
<dbReference type="Pfam" id="PF13473">
    <property type="entry name" value="Cupredoxin_1"/>
    <property type="match status" value="1"/>
</dbReference>
<sequence length="125" mass="14064">MTLDKIIVTLTGLAVIAFIAWFFWMTKREGAKAALTSAGYQEVMILVKGGYTPDVIMVEHGRPVRLNFRREETASCSEMVIFADFNKSAQLPEGKTVPIELMPEKPGEYEFQCQMGMLRGKLIVE</sequence>
<evidence type="ECO:0000259" key="2">
    <source>
        <dbReference type="Pfam" id="PF13473"/>
    </source>
</evidence>
<comment type="caution">
    <text evidence="3">The sequence shown here is derived from an EMBL/GenBank/DDBJ whole genome shotgun (WGS) entry which is preliminary data.</text>
</comment>
<dbReference type="Gene3D" id="2.60.40.420">
    <property type="entry name" value="Cupredoxins - blue copper proteins"/>
    <property type="match status" value="1"/>
</dbReference>
<evidence type="ECO:0000313" key="3">
    <source>
        <dbReference type="EMBL" id="OGF55596.1"/>
    </source>
</evidence>
<gene>
    <name evidence="3" type="ORF">A2Z21_09225</name>
</gene>
<evidence type="ECO:0000256" key="1">
    <source>
        <dbReference type="SAM" id="Phobius"/>
    </source>
</evidence>
<protein>
    <submittedName>
        <fullName evidence="3">Copper-transporting ATPase</fullName>
    </submittedName>
</protein>
<dbReference type="Proteomes" id="UP000179157">
    <property type="component" value="Unassembled WGS sequence"/>
</dbReference>
<proteinExistence type="predicted"/>
<evidence type="ECO:0000313" key="4">
    <source>
        <dbReference type="Proteomes" id="UP000179157"/>
    </source>
</evidence>
<keyword evidence="1" id="KW-0472">Membrane</keyword>
<feature type="domain" description="EfeO-type cupredoxin-like" evidence="2">
    <location>
        <begin position="16"/>
        <end position="124"/>
    </location>
</feature>
<reference evidence="3 4" key="1">
    <citation type="journal article" date="2016" name="Nat. Commun.">
        <title>Thousands of microbial genomes shed light on interconnected biogeochemical processes in an aquifer system.</title>
        <authorList>
            <person name="Anantharaman K."/>
            <person name="Brown C.T."/>
            <person name="Hug L.A."/>
            <person name="Sharon I."/>
            <person name="Castelle C.J."/>
            <person name="Probst A.J."/>
            <person name="Thomas B.C."/>
            <person name="Singh A."/>
            <person name="Wilkins M.J."/>
            <person name="Karaoz U."/>
            <person name="Brodie E.L."/>
            <person name="Williams K.H."/>
            <person name="Hubbard S.S."/>
            <person name="Banfield J.F."/>
        </authorList>
    </citation>
    <scope>NUCLEOTIDE SEQUENCE [LARGE SCALE GENOMIC DNA]</scope>
    <source>
        <strain evidence="4">RBG_16_55_9</strain>
    </source>
</reference>
<dbReference type="InterPro" id="IPR008972">
    <property type="entry name" value="Cupredoxin"/>
</dbReference>
<organism evidence="3 4">
    <name type="scientific">Fraserbacteria sp. (strain RBG_16_55_9)</name>
    <dbReference type="NCBI Taxonomy" id="1817864"/>
    <lineage>
        <taxon>Bacteria</taxon>
        <taxon>Candidatus Fraseribacteriota</taxon>
    </lineage>
</organism>
<dbReference type="InterPro" id="IPR028096">
    <property type="entry name" value="EfeO_Cupredoxin"/>
</dbReference>
<dbReference type="EMBL" id="MFGX01000052">
    <property type="protein sequence ID" value="OGF55596.1"/>
    <property type="molecule type" value="Genomic_DNA"/>
</dbReference>
<keyword evidence="1" id="KW-0812">Transmembrane</keyword>
<feature type="transmembrane region" description="Helical" evidence="1">
    <location>
        <begin position="6"/>
        <end position="24"/>
    </location>
</feature>
<name>A0A1F5UWS8_FRAXR</name>
<dbReference type="STRING" id="1817864.A2Z21_09225"/>
<dbReference type="AlphaFoldDB" id="A0A1F5UWS8"/>
<keyword evidence="1" id="KW-1133">Transmembrane helix</keyword>
<dbReference type="SUPFAM" id="SSF49503">
    <property type="entry name" value="Cupredoxins"/>
    <property type="match status" value="1"/>
</dbReference>